<accession>A0ACB5SGM7</accession>
<reference evidence="1" key="1">
    <citation type="submission" date="2024-09" db="EMBL/GenBank/DDBJ databases">
        <title>Draft Genome Sequences of Neofusicoccum parvum.</title>
        <authorList>
            <person name="Ashida A."/>
            <person name="Camagna M."/>
            <person name="Tanaka A."/>
            <person name="Takemoto D."/>
        </authorList>
    </citation>
    <scope>NUCLEOTIDE SEQUENCE</scope>
    <source>
        <strain evidence="1">PPO83</strain>
    </source>
</reference>
<name>A0ACB5SGM7_9PEZI</name>
<evidence type="ECO:0000313" key="1">
    <source>
        <dbReference type="EMBL" id="GME38371.1"/>
    </source>
</evidence>
<keyword evidence="2" id="KW-1185">Reference proteome</keyword>
<proteinExistence type="predicted"/>
<organism evidence="1 2">
    <name type="scientific">Neofusicoccum parvum</name>
    <dbReference type="NCBI Taxonomy" id="310453"/>
    <lineage>
        <taxon>Eukaryota</taxon>
        <taxon>Fungi</taxon>
        <taxon>Dikarya</taxon>
        <taxon>Ascomycota</taxon>
        <taxon>Pezizomycotina</taxon>
        <taxon>Dothideomycetes</taxon>
        <taxon>Dothideomycetes incertae sedis</taxon>
        <taxon>Botryosphaeriales</taxon>
        <taxon>Botryosphaeriaceae</taxon>
        <taxon>Neofusicoccum</taxon>
    </lineage>
</organism>
<comment type="caution">
    <text evidence="1">The sequence shown here is derived from an EMBL/GenBank/DDBJ whole genome shotgun (WGS) entry which is preliminary data.</text>
</comment>
<protein>
    <submittedName>
        <fullName evidence="1">MFS general substrate transporter</fullName>
    </submittedName>
</protein>
<sequence>MVMLSIVSLGGFFSPLSSNIYFPALGDISKDLNVSTDLVALTITVYMAVQGIAPSFWAPFADIYGRRVVFICTFSVYLVANIALGVTDNVIALMIFRGLQAAGSAATISIGSGVIGDIATSAERGGYVGIYGGVRMLGQSIGPVFGGILTQFLGFRSIFWSLTILGAIALFLILFFLPETLRSIAGNGTTRLTGIHKPFLYHLKPQPHVSSETDPPQPRKKLTARAFLDPLRFLFEKDVFITLLFGGIVYTVWSMITSSTPSLFQSLYHIDDLLLGLAFLPNGAGCVLGSYGAGLLMDFDYKRTVAEHQRTHASTPSPSSPAPESFSIERARLRSAPWFAAAFALAVAAYGFALGGGIDRALVLQFAASASAAALFAVNTALAIDLWPRAGASAAAAGNLVRCSLGAAGVAVVEPVVRALSPRWTFVVLAGVSAAAGGLLWVEMRWGAGWRREREGRVAGRVAGREGRVTV</sequence>
<dbReference type="EMBL" id="BSXG01000083">
    <property type="protein sequence ID" value="GME38371.1"/>
    <property type="molecule type" value="Genomic_DNA"/>
</dbReference>
<evidence type="ECO:0000313" key="2">
    <source>
        <dbReference type="Proteomes" id="UP001165186"/>
    </source>
</evidence>
<gene>
    <name evidence="1" type="primary">g10990</name>
    <name evidence="1" type="ORF">NpPPO83_00010990</name>
</gene>
<dbReference type="Proteomes" id="UP001165186">
    <property type="component" value="Unassembled WGS sequence"/>
</dbReference>